<name>A0A2Z7BN97_9LAMI</name>
<feature type="compositionally biased region" description="Basic and acidic residues" evidence="2">
    <location>
        <begin position="439"/>
        <end position="448"/>
    </location>
</feature>
<keyword evidence="1" id="KW-0175">Coiled coil</keyword>
<sequence length="459" mass="51596">MTCVPCNIKIISPSLPENLITVGTYVAKNKSARVEVVEKKNSTGDTDRAGAKKAKVLEDLCSRAESVVKPTVKRKRTTIGRADVKPIVPIEMELPLKCKLILLEDSDSEDAKPLAKYIRVSSPVARTVTTSSRMKANLMTSLCLEDLLRTLRAKTFPLAEISREPITGVRLGTLFLPKWLTYDGIVDRIQVEIAGTKEVQEMFLRKILNERRKNFVPNDAFARIDILIMDVLAEAYRNEMIAYLGLRRQHKLHGQCAEHFCAIFNEGSHSEDFRSSNECEPVEVVYEEVYPAQTAQIVGDSHNASSLSETATQFRDPVSNLSLEQLHSPELLTSFKANFNEHMKSLENNVEDLRMSHNALVNKQWRQHLDLLRRGDKLKADHSSETTSTRLMLLEEAQKSSSDVNSSLASLSSQLAEVVAHLKIVGDVKNGEGSSSNNRKGESSSDDRYRYSSWKSRWF</sequence>
<evidence type="ECO:0000256" key="1">
    <source>
        <dbReference type="SAM" id="Coils"/>
    </source>
</evidence>
<dbReference type="AlphaFoldDB" id="A0A2Z7BN97"/>
<evidence type="ECO:0000313" key="4">
    <source>
        <dbReference type="Proteomes" id="UP000250235"/>
    </source>
</evidence>
<reference evidence="3 4" key="1">
    <citation type="journal article" date="2015" name="Proc. Natl. Acad. Sci. U.S.A.">
        <title>The resurrection genome of Boea hygrometrica: A blueprint for survival of dehydration.</title>
        <authorList>
            <person name="Xiao L."/>
            <person name="Yang G."/>
            <person name="Zhang L."/>
            <person name="Yang X."/>
            <person name="Zhao S."/>
            <person name="Ji Z."/>
            <person name="Zhou Q."/>
            <person name="Hu M."/>
            <person name="Wang Y."/>
            <person name="Chen M."/>
            <person name="Xu Y."/>
            <person name="Jin H."/>
            <person name="Xiao X."/>
            <person name="Hu G."/>
            <person name="Bao F."/>
            <person name="Hu Y."/>
            <person name="Wan P."/>
            <person name="Li L."/>
            <person name="Deng X."/>
            <person name="Kuang T."/>
            <person name="Xiang C."/>
            <person name="Zhu J.K."/>
            <person name="Oliver M.J."/>
            <person name="He Y."/>
        </authorList>
    </citation>
    <scope>NUCLEOTIDE SEQUENCE [LARGE SCALE GENOMIC DNA]</scope>
    <source>
        <strain evidence="4">cv. XS01</strain>
    </source>
</reference>
<protein>
    <submittedName>
        <fullName evidence="3">Uncharacterized protein</fullName>
    </submittedName>
</protein>
<dbReference type="Proteomes" id="UP000250235">
    <property type="component" value="Unassembled WGS sequence"/>
</dbReference>
<dbReference type="EMBL" id="KV003935">
    <property type="protein sequence ID" value="KZV36093.1"/>
    <property type="molecule type" value="Genomic_DNA"/>
</dbReference>
<gene>
    <name evidence="3" type="ORF">F511_30310</name>
</gene>
<feature type="region of interest" description="Disordered" evidence="2">
    <location>
        <begin position="428"/>
        <end position="448"/>
    </location>
</feature>
<accession>A0A2Z7BN97</accession>
<organism evidence="3 4">
    <name type="scientific">Dorcoceras hygrometricum</name>
    <dbReference type="NCBI Taxonomy" id="472368"/>
    <lineage>
        <taxon>Eukaryota</taxon>
        <taxon>Viridiplantae</taxon>
        <taxon>Streptophyta</taxon>
        <taxon>Embryophyta</taxon>
        <taxon>Tracheophyta</taxon>
        <taxon>Spermatophyta</taxon>
        <taxon>Magnoliopsida</taxon>
        <taxon>eudicotyledons</taxon>
        <taxon>Gunneridae</taxon>
        <taxon>Pentapetalae</taxon>
        <taxon>asterids</taxon>
        <taxon>lamiids</taxon>
        <taxon>Lamiales</taxon>
        <taxon>Gesneriaceae</taxon>
        <taxon>Didymocarpoideae</taxon>
        <taxon>Trichosporeae</taxon>
        <taxon>Loxocarpinae</taxon>
        <taxon>Dorcoceras</taxon>
    </lineage>
</organism>
<keyword evidence="4" id="KW-1185">Reference proteome</keyword>
<feature type="coiled-coil region" evidence="1">
    <location>
        <begin position="336"/>
        <end position="363"/>
    </location>
</feature>
<proteinExistence type="predicted"/>
<evidence type="ECO:0000256" key="2">
    <source>
        <dbReference type="SAM" id="MobiDB-lite"/>
    </source>
</evidence>
<evidence type="ECO:0000313" key="3">
    <source>
        <dbReference type="EMBL" id="KZV36093.1"/>
    </source>
</evidence>